<dbReference type="RefSeq" id="WP_048635336.1">
    <property type="nucleotide sequence ID" value="NZ_CVQQ01000030.1"/>
</dbReference>
<keyword evidence="1" id="KW-0808">Transferase</keyword>
<organism evidence="1 2">
    <name type="scientific">Mycolicibacterium aurum</name>
    <name type="common">Mycobacterium aurum</name>
    <dbReference type="NCBI Taxonomy" id="1791"/>
    <lineage>
        <taxon>Bacteria</taxon>
        <taxon>Bacillati</taxon>
        <taxon>Actinomycetota</taxon>
        <taxon>Actinomycetes</taxon>
        <taxon>Mycobacteriales</taxon>
        <taxon>Mycobacteriaceae</taxon>
        <taxon>Mycolicibacterium</taxon>
    </lineage>
</organism>
<dbReference type="Proteomes" id="UP000279306">
    <property type="component" value="Chromosome"/>
</dbReference>
<dbReference type="GO" id="GO:0016746">
    <property type="term" value="F:acyltransferase activity"/>
    <property type="evidence" value="ECO:0007669"/>
    <property type="project" value="UniProtKB-KW"/>
</dbReference>
<dbReference type="STRING" id="1791.GCA_001049355_05514"/>
<keyword evidence="2" id="KW-1185">Reference proteome</keyword>
<sequence>MVPRRLAAVDAQMYWMSAAVPSDQFLLYAFDGATADLDRVVGTLMDRARECDDLRLRIDDAAFWTYPVWQQRPVGMDQFVVHDDAGAAWPDLLAAVTALVGDQLDARAMTWRLHIFPAVDDVPGCAGAATVVVVQISHALGDGIRSSAMAAHLLGRSGPLPRVTPVRSHPGLLASRAVGAARAHRRLVRDTDAGLVPPPSIPRPPLRTNARPAGARKLRVVVRPRRRSRGAPTVTVGVLSAISGALAAHLRALGDDPSQLGAEVPMANSGSRPANNHFGNVTVGLYPDLAAGPRESAIAADLQQRRRRSGHAAMPAERAALAAVPAPVLRWGVGKFDPDARAATVSGNTVVSSVNRGACDLRFGGAPVVLTTGLPGLSPMMGLTHGVHGIGDTVAVSVHAAESAIGDIDAYIERLEWELG</sequence>
<evidence type="ECO:0000313" key="2">
    <source>
        <dbReference type="Proteomes" id="UP000279306"/>
    </source>
</evidence>
<dbReference type="KEGG" id="mauu:NCTC10437_04328"/>
<evidence type="ECO:0000313" key="1">
    <source>
        <dbReference type="EMBL" id="VEG57320.1"/>
    </source>
</evidence>
<accession>A0A448IY27</accession>
<dbReference type="OrthoDB" id="4370976at2"/>
<proteinExistence type="predicted"/>
<name>A0A448IY27_MYCAU</name>
<dbReference type="EMBL" id="LR134356">
    <property type="protein sequence ID" value="VEG57320.1"/>
    <property type="molecule type" value="Genomic_DNA"/>
</dbReference>
<reference evidence="1 2" key="1">
    <citation type="submission" date="2018-12" db="EMBL/GenBank/DDBJ databases">
        <authorList>
            <consortium name="Pathogen Informatics"/>
        </authorList>
    </citation>
    <scope>NUCLEOTIDE SEQUENCE [LARGE SCALE GENOMIC DNA]</scope>
    <source>
        <strain evidence="1 2">NCTC10437</strain>
    </source>
</reference>
<protein>
    <submittedName>
        <fullName evidence="1">Acyltransferase, WS/DGAT/MGAT</fullName>
    </submittedName>
</protein>
<gene>
    <name evidence="1" type="ORF">NCTC10437_04328</name>
</gene>
<dbReference type="AlphaFoldDB" id="A0A448IY27"/>
<keyword evidence="1" id="KW-0012">Acyltransferase</keyword>